<sequence>MIINTIDGLKLHLGRSISQATTLAFIQPFIHLAEDEFIRTAIGPELLAELNTLLANASATLSPANKELVTRLQRALAFYTYLKYLPYSLGNDGDNGLQEQKTDKSEPVRMGVLDKRLRETADNAAKALEQALIYLYQNRKQYPTWLTSDAYKRSSALFIFSATELTEHLPQVAGSYRLFVSLVPYLHQAEKTSIKPLLGSEQYDDLKAKRVGTTPLQPTDIRLMEAVGQATASVAYAKALYHLNVQQTAGGGLRILSDFDGIYNQKAVDTKVLLEAQRNADADASSALSALKTYLTENANQYPLYKNSDRYTAKGPNELPDNSQYQGVFRLR</sequence>
<dbReference type="RefSeq" id="WP_164036613.1">
    <property type="nucleotide sequence ID" value="NZ_JAAGNZ010000001.1"/>
</dbReference>
<dbReference type="EMBL" id="JAAGNZ010000001">
    <property type="protein sequence ID" value="NEU67065.1"/>
    <property type="molecule type" value="Genomic_DNA"/>
</dbReference>
<name>A0A6M0IH89_9BACT</name>
<reference evidence="2 3" key="1">
    <citation type="submission" date="2020-02" db="EMBL/GenBank/DDBJ databases">
        <title>Draft genome sequence of two Spirosoma agri KCTC 52727 and Spirosoma terrae KCTC 52035.</title>
        <authorList>
            <person name="Rojas J."/>
            <person name="Ambika Manirajan B."/>
            <person name="Ratering S."/>
            <person name="Suarez C."/>
            <person name="Schnell S."/>
        </authorList>
    </citation>
    <scope>NUCLEOTIDE SEQUENCE [LARGE SCALE GENOMIC DNA]</scope>
    <source>
        <strain evidence="2 3">KCTC 52727</strain>
    </source>
</reference>
<dbReference type="InterPro" id="IPR046558">
    <property type="entry name" value="DUF6712"/>
</dbReference>
<keyword evidence="3" id="KW-1185">Reference proteome</keyword>
<dbReference type="Proteomes" id="UP000477386">
    <property type="component" value="Unassembled WGS sequence"/>
</dbReference>
<feature type="region of interest" description="Disordered" evidence="1">
    <location>
        <begin position="307"/>
        <end position="332"/>
    </location>
</feature>
<proteinExistence type="predicted"/>
<evidence type="ECO:0000313" key="3">
    <source>
        <dbReference type="Proteomes" id="UP000477386"/>
    </source>
</evidence>
<protein>
    <submittedName>
        <fullName evidence="2">Uncharacterized protein</fullName>
    </submittedName>
</protein>
<comment type="caution">
    <text evidence="2">The sequence shown here is derived from an EMBL/GenBank/DDBJ whole genome shotgun (WGS) entry which is preliminary data.</text>
</comment>
<evidence type="ECO:0000256" key="1">
    <source>
        <dbReference type="SAM" id="MobiDB-lite"/>
    </source>
</evidence>
<accession>A0A6M0IH89</accession>
<gene>
    <name evidence="2" type="ORF">GK091_09265</name>
</gene>
<dbReference type="AlphaFoldDB" id="A0A6M0IH89"/>
<dbReference type="Pfam" id="PF20459">
    <property type="entry name" value="DUF6712"/>
    <property type="match status" value="2"/>
</dbReference>
<evidence type="ECO:0000313" key="2">
    <source>
        <dbReference type="EMBL" id="NEU67065.1"/>
    </source>
</evidence>
<organism evidence="2 3">
    <name type="scientific">Spirosoma agri</name>
    <dbReference type="NCBI Taxonomy" id="1987381"/>
    <lineage>
        <taxon>Bacteria</taxon>
        <taxon>Pseudomonadati</taxon>
        <taxon>Bacteroidota</taxon>
        <taxon>Cytophagia</taxon>
        <taxon>Cytophagales</taxon>
        <taxon>Cytophagaceae</taxon>
        <taxon>Spirosoma</taxon>
    </lineage>
</organism>